<dbReference type="EMBL" id="MTKT01001932">
    <property type="protein sequence ID" value="OWM83516.1"/>
    <property type="molecule type" value="Genomic_DNA"/>
</dbReference>
<feature type="compositionally biased region" description="Polar residues" evidence="1">
    <location>
        <begin position="1"/>
        <end position="12"/>
    </location>
</feature>
<feature type="region of interest" description="Disordered" evidence="1">
    <location>
        <begin position="125"/>
        <end position="179"/>
    </location>
</feature>
<feature type="compositionally biased region" description="Basic residues" evidence="1">
    <location>
        <begin position="15"/>
        <end position="24"/>
    </location>
</feature>
<sequence>MEPANSLSTEESNQLRRRTKRTKRVRIDRSRQKEPNAVQRGTAPATTEGTEKGLATDKGKRKLSYSAVVAGDGKANMDIASEESIGEGIPVTKQAGVEMPVTKEIPMEIPEPSIAVRPQAQIQVGKPNGILKPSSSLGLRRTSDAQPKVLQVEKVSRQPRAETTKGSLPTRQAPELNPSAIFGNVPPFLQLQRSQVPKGADRAASEPPVQCEEGGSEERSITADLAPYPMVSGVSPLQTSLTPPAPGVAKSRVEFILVPIDIGSKPQGANIVEEIMVVDEATSATEVERTIADQVQSTEELHNSMDRGKAPQNN</sequence>
<feature type="compositionally biased region" description="Basic and acidic residues" evidence="1">
    <location>
        <begin position="154"/>
        <end position="163"/>
    </location>
</feature>
<evidence type="ECO:0000313" key="2">
    <source>
        <dbReference type="EMBL" id="OWM83516.1"/>
    </source>
</evidence>
<name>A0A218XFL9_PUNGR</name>
<dbReference type="Proteomes" id="UP000197138">
    <property type="component" value="Unassembled WGS sequence"/>
</dbReference>
<proteinExistence type="predicted"/>
<reference evidence="3" key="1">
    <citation type="journal article" date="2017" name="Plant J.">
        <title>The pomegranate (Punica granatum L.) genome and the genomics of punicalagin biosynthesis.</title>
        <authorList>
            <person name="Qin G."/>
            <person name="Xu C."/>
            <person name="Ming R."/>
            <person name="Tang H."/>
            <person name="Guyot R."/>
            <person name="Kramer E.M."/>
            <person name="Hu Y."/>
            <person name="Yi X."/>
            <person name="Qi Y."/>
            <person name="Xu X."/>
            <person name="Gao Z."/>
            <person name="Pan H."/>
            <person name="Jian J."/>
            <person name="Tian Y."/>
            <person name="Yue Z."/>
            <person name="Xu Y."/>
        </authorList>
    </citation>
    <scope>NUCLEOTIDE SEQUENCE [LARGE SCALE GENOMIC DNA]</scope>
    <source>
        <strain evidence="3">cv. Dabenzi</strain>
    </source>
</reference>
<feature type="region of interest" description="Disordered" evidence="1">
    <location>
        <begin position="194"/>
        <end position="219"/>
    </location>
</feature>
<feature type="compositionally biased region" description="Basic and acidic residues" evidence="1">
    <location>
        <begin position="25"/>
        <end position="34"/>
    </location>
</feature>
<gene>
    <name evidence="2" type="ORF">CDL15_Pgr012997</name>
</gene>
<evidence type="ECO:0000256" key="1">
    <source>
        <dbReference type="SAM" id="MobiDB-lite"/>
    </source>
</evidence>
<comment type="caution">
    <text evidence="2">The sequence shown here is derived from an EMBL/GenBank/DDBJ whole genome shotgun (WGS) entry which is preliminary data.</text>
</comment>
<accession>A0A218XFL9</accession>
<organism evidence="2 3">
    <name type="scientific">Punica granatum</name>
    <name type="common">Pomegranate</name>
    <dbReference type="NCBI Taxonomy" id="22663"/>
    <lineage>
        <taxon>Eukaryota</taxon>
        <taxon>Viridiplantae</taxon>
        <taxon>Streptophyta</taxon>
        <taxon>Embryophyta</taxon>
        <taxon>Tracheophyta</taxon>
        <taxon>Spermatophyta</taxon>
        <taxon>Magnoliopsida</taxon>
        <taxon>eudicotyledons</taxon>
        <taxon>Gunneridae</taxon>
        <taxon>Pentapetalae</taxon>
        <taxon>rosids</taxon>
        <taxon>malvids</taxon>
        <taxon>Myrtales</taxon>
        <taxon>Lythraceae</taxon>
        <taxon>Punica</taxon>
    </lineage>
</organism>
<feature type="compositionally biased region" description="Basic and acidic residues" evidence="1">
    <location>
        <begin position="299"/>
        <end position="314"/>
    </location>
</feature>
<evidence type="ECO:0000313" key="3">
    <source>
        <dbReference type="Proteomes" id="UP000197138"/>
    </source>
</evidence>
<feature type="region of interest" description="Disordered" evidence="1">
    <location>
        <begin position="294"/>
        <end position="314"/>
    </location>
</feature>
<feature type="region of interest" description="Disordered" evidence="1">
    <location>
        <begin position="1"/>
        <end position="63"/>
    </location>
</feature>
<protein>
    <submittedName>
        <fullName evidence="2">Uncharacterized protein</fullName>
    </submittedName>
</protein>
<feature type="compositionally biased region" description="Basic and acidic residues" evidence="1">
    <location>
        <begin position="49"/>
        <end position="58"/>
    </location>
</feature>
<dbReference type="AlphaFoldDB" id="A0A218XFL9"/>